<keyword evidence="11" id="KW-1185">Reference proteome</keyword>
<evidence type="ECO:0000256" key="3">
    <source>
        <dbReference type="ARBA" id="ARBA00022692"/>
    </source>
</evidence>
<keyword evidence="3 9" id="KW-0812">Transmembrane</keyword>
<evidence type="ECO:0000256" key="6">
    <source>
        <dbReference type="ARBA" id="ARBA00023136"/>
    </source>
</evidence>
<reference evidence="12" key="1">
    <citation type="submission" date="2025-08" db="UniProtKB">
        <authorList>
            <consortium name="RefSeq"/>
        </authorList>
    </citation>
    <scope>IDENTIFICATION</scope>
    <source>
        <tissue evidence="12">Gonad</tissue>
    </source>
</reference>
<feature type="transmembrane region" description="Helical" evidence="9">
    <location>
        <begin position="157"/>
        <end position="175"/>
    </location>
</feature>
<dbReference type="PROSITE" id="PS50262">
    <property type="entry name" value="G_PROTEIN_RECEP_F1_2"/>
    <property type="match status" value="1"/>
</dbReference>
<keyword evidence="8" id="KW-0807">Transducer</keyword>
<evidence type="ECO:0000313" key="11">
    <source>
        <dbReference type="Proteomes" id="UP000515135"/>
    </source>
</evidence>
<feature type="transmembrane region" description="Helical" evidence="9">
    <location>
        <begin position="291"/>
        <end position="312"/>
    </location>
</feature>
<keyword evidence="5" id="KW-0297">G-protein coupled receptor</keyword>
<dbReference type="InterPro" id="IPR050569">
    <property type="entry name" value="TAAR"/>
</dbReference>
<dbReference type="KEGG" id="bbel:109470805"/>
<organism evidence="11 12">
    <name type="scientific">Branchiostoma belcheri</name>
    <name type="common">Amphioxus</name>
    <dbReference type="NCBI Taxonomy" id="7741"/>
    <lineage>
        <taxon>Eukaryota</taxon>
        <taxon>Metazoa</taxon>
        <taxon>Chordata</taxon>
        <taxon>Cephalochordata</taxon>
        <taxon>Leptocardii</taxon>
        <taxon>Amphioxiformes</taxon>
        <taxon>Branchiostomatidae</taxon>
        <taxon>Branchiostoma</taxon>
    </lineage>
</organism>
<dbReference type="AlphaFoldDB" id="A0A6P4YUI4"/>
<proteinExistence type="predicted"/>
<evidence type="ECO:0000256" key="7">
    <source>
        <dbReference type="ARBA" id="ARBA00023170"/>
    </source>
</evidence>
<dbReference type="PANTHER" id="PTHR24249">
    <property type="entry name" value="HISTAMINE RECEPTOR-RELATED G-PROTEIN COUPLED RECEPTOR"/>
    <property type="match status" value="1"/>
</dbReference>
<dbReference type="GO" id="GO:0004930">
    <property type="term" value="F:G protein-coupled receptor activity"/>
    <property type="evidence" value="ECO:0007669"/>
    <property type="project" value="UniProtKB-KW"/>
</dbReference>
<feature type="transmembrane region" description="Helical" evidence="9">
    <location>
        <begin position="122"/>
        <end position="145"/>
    </location>
</feature>
<feature type="domain" description="G-protein coupled receptors family 1 profile" evidence="10">
    <location>
        <begin position="137"/>
        <end position="398"/>
    </location>
</feature>
<dbReference type="InterPro" id="IPR017452">
    <property type="entry name" value="GPCR_Rhodpsn_7TM"/>
</dbReference>
<feature type="transmembrane region" description="Helical" evidence="9">
    <location>
        <begin position="344"/>
        <end position="365"/>
    </location>
</feature>
<evidence type="ECO:0000256" key="4">
    <source>
        <dbReference type="ARBA" id="ARBA00022989"/>
    </source>
</evidence>
<evidence type="ECO:0000256" key="9">
    <source>
        <dbReference type="SAM" id="Phobius"/>
    </source>
</evidence>
<keyword evidence="6 9" id="KW-0472">Membrane</keyword>
<protein>
    <submittedName>
        <fullName evidence="12">Melatonin receptor type 1B-B-like</fullName>
    </submittedName>
</protein>
<evidence type="ECO:0000256" key="1">
    <source>
        <dbReference type="ARBA" id="ARBA00004651"/>
    </source>
</evidence>
<dbReference type="GO" id="GO:0005886">
    <property type="term" value="C:plasma membrane"/>
    <property type="evidence" value="ECO:0007669"/>
    <property type="project" value="UniProtKB-SubCell"/>
</dbReference>
<keyword evidence="2" id="KW-1003">Cell membrane</keyword>
<dbReference type="GeneID" id="109470805"/>
<keyword evidence="4 9" id="KW-1133">Transmembrane helix</keyword>
<name>A0A6P4YUI4_BRABE</name>
<dbReference type="PANTHER" id="PTHR24249:SF411">
    <property type="entry name" value="G-PROTEIN COUPLED RECEPTORS FAMILY 1 PROFILE DOMAIN-CONTAINING PROTEIN"/>
    <property type="match status" value="1"/>
</dbReference>
<dbReference type="InterPro" id="IPR000276">
    <property type="entry name" value="GPCR_Rhodpsn"/>
</dbReference>
<evidence type="ECO:0000256" key="8">
    <source>
        <dbReference type="ARBA" id="ARBA00023224"/>
    </source>
</evidence>
<gene>
    <name evidence="12" type="primary">LOC109470805</name>
</gene>
<dbReference type="Gene3D" id="1.20.1070.10">
    <property type="entry name" value="Rhodopsin 7-helix transmembrane proteins"/>
    <property type="match status" value="1"/>
</dbReference>
<feature type="transmembrane region" description="Helical" evidence="9">
    <location>
        <begin position="377"/>
        <end position="400"/>
    </location>
</feature>
<dbReference type="RefSeq" id="XP_019625444.1">
    <property type="nucleotide sequence ID" value="XM_019769885.1"/>
</dbReference>
<feature type="transmembrane region" description="Helical" evidence="9">
    <location>
        <begin position="236"/>
        <end position="256"/>
    </location>
</feature>
<dbReference type="Pfam" id="PF00001">
    <property type="entry name" value="7tm_1"/>
    <property type="match status" value="1"/>
</dbReference>
<dbReference type="SUPFAM" id="SSF81321">
    <property type="entry name" value="Family A G protein-coupled receptor-like"/>
    <property type="match status" value="1"/>
</dbReference>
<comment type="subcellular location">
    <subcellularLocation>
        <location evidence="1">Cell membrane</location>
        <topology evidence="1">Multi-pass membrane protein</topology>
    </subcellularLocation>
</comment>
<accession>A0A6P4YUI4</accession>
<evidence type="ECO:0000256" key="2">
    <source>
        <dbReference type="ARBA" id="ARBA00022475"/>
    </source>
</evidence>
<dbReference type="CDD" id="cd00637">
    <property type="entry name" value="7tm_classA_rhodopsin-like"/>
    <property type="match status" value="1"/>
</dbReference>
<dbReference type="Proteomes" id="UP000515135">
    <property type="component" value="Unplaced"/>
</dbReference>
<evidence type="ECO:0000259" key="10">
    <source>
        <dbReference type="PROSITE" id="PS50262"/>
    </source>
</evidence>
<feature type="transmembrane region" description="Helical" evidence="9">
    <location>
        <begin position="195"/>
        <end position="215"/>
    </location>
</feature>
<sequence length="423" mass="45648">MICFISAGPAYEGRLKMNATSISAGAGTNVSSITGDVYRNVSNVTELIITNPLNVTFDLAKNLTNDTAEEGVTRLLRAAQDAGLCEVVFSNLTSSGHVTTTVASYDPAACGVYGSNPALQPLLIVILVCITLWAIFGNSCLIGIILTDENMQEPGNIFLCALAFTDIAQSLMYSPNAIYSLVHGESPGGLWCRTQAFFVPFLSVLSTLLLLSLWICRYVHIVWPLEFHSMLTPARLAVAIVTCFLVALTPPLVGLARVGKIVTWSVDIASVDIAEPASLLMPCTFGGPESLAAVMLCLLGVVASCCFASLIYKVARSKQQSDSTKEAWLAQADMFEVKVKAVKTLGIVVLLQWITWVPILVVGILSKAGAVTVATGAFYGDICYVMLQTSTFSDSIVYAFRNEIYRKALAKRKIQRNFINNFH</sequence>
<dbReference type="OrthoDB" id="5969463at2759"/>
<dbReference type="PRINTS" id="PR00237">
    <property type="entry name" value="GPCRRHODOPSN"/>
</dbReference>
<keyword evidence="7" id="KW-0675">Receptor</keyword>
<evidence type="ECO:0000256" key="5">
    <source>
        <dbReference type="ARBA" id="ARBA00023040"/>
    </source>
</evidence>
<evidence type="ECO:0000313" key="12">
    <source>
        <dbReference type="RefSeq" id="XP_019625444.1"/>
    </source>
</evidence>